<name>A0A1S0TXK3_LOALO</name>
<dbReference type="KEGG" id="loa:LOAG_06565"/>
<gene>
    <name evidence="3" type="ORF">LOAG_06565</name>
</gene>
<dbReference type="CTD" id="9943976"/>
<sequence>MDRIQLLRINSWIASCQFAYLFDGSYHSHQLKENSFWIGVAGIGFIALTYLIAKIYSDKIKGRLLCPKKKTKHFIAVRAVQRQKSILTFQKFSRAGRVHTESSEKILTCPIEPLREQLTKRVRMAVEGCKDKLDSRSSSSSPKIEKPFCASLPSISSPSRVQRRKTL</sequence>
<dbReference type="RefSeq" id="XP_020302568.1">
    <property type="nucleotide sequence ID" value="XM_020447173.1"/>
</dbReference>
<keyword evidence="2" id="KW-0812">Transmembrane</keyword>
<evidence type="ECO:0000313" key="3">
    <source>
        <dbReference type="EMBL" id="EFO21923.2"/>
    </source>
</evidence>
<accession>A0A1S0TXK3</accession>
<organism evidence="3">
    <name type="scientific">Loa loa</name>
    <name type="common">Eye worm</name>
    <name type="synonym">Filaria loa</name>
    <dbReference type="NCBI Taxonomy" id="7209"/>
    <lineage>
        <taxon>Eukaryota</taxon>
        <taxon>Metazoa</taxon>
        <taxon>Ecdysozoa</taxon>
        <taxon>Nematoda</taxon>
        <taxon>Chromadorea</taxon>
        <taxon>Rhabditida</taxon>
        <taxon>Spirurina</taxon>
        <taxon>Spiruromorpha</taxon>
        <taxon>Filarioidea</taxon>
        <taxon>Onchocercidae</taxon>
        <taxon>Loa</taxon>
    </lineage>
</organism>
<dbReference type="GeneID" id="9943976"/>
<protein>
    <submittedName>
        <fullName evidence="3">Uncharacterized protein</fullName>
    </submittedName>
</protein>
<feature type="transmembrane region" description="Helical" evidence="2">
    <location>
        <begin position="35"/>
        <end position="53"/>
    </location>
</feature>
<evidence type="ECO:0000256" key="1">
    <source>
        <dbReference type="SAM" id="MobiDB-lite"/>
    </source>
</evidence>
<dbReference type="OMA" id="RIKDERW"/>
<keyword evidence="2" id="KW-1133">Transmembrane helix</keyword>
<dbReference type="AlphaFoldDB" id="A0A1S0TXK3"/>
<keyword evidence="2" id="KW-0472">Membrane</keyword>
<dbReference type="EMBL" id="JH712077">
    <property type="protein sequence ID" value="EFO21923.2"/>
    <property type="molecule type" value="Genomic_DNA"/>
</dbReference>
<reference evidence="3" key="1">
    <citation type="submission" date="2012-04" db="EMBL/GenBank/DDBJ databases">
        <title>The Genome Sequence of Loa loa.</title>
        <authorList>
            <consortium name="The Broad Institute Genome Sequencing Platform"/>
            <consortium name="Broad Institute Genome Sequencing Center for Infectious Disease"/>
            <person name="Nutman T.B."/>
            <person name="Fink D.L."/>
            <person name="Russ C."/>
            <person name="Young S."/>
            <person name="Zeng Q."/>
            <person name="Gargeya S."/>
            <person name="Alvarado L."/>
            <person name="Berlin A."/>
            <person name="Chapman S.B."/>
            <person name="Chen Z."/>
            <person name="Freedman E."/>
            <person name="Gellesch M."/>
            <person name="Goldberg J."/>
            <person name="Griggs A."/>
            <person name="Gujja S."/>
            <person name="Heilman E.R."/>
            <person name="Heiman D."/>
            <person name="Howarth C."/>
            <person name="Mehta T."/>
            <person name="Neiman D."/>
            <person name="Pearson M."/>
            <person name="Roberts A."/>
            <person name="Saif S."/>
            <person name="Shea T."/>
            <person name="Shenoy N."/>
            <person name="Sisk P."/>
            <person name="Stolte C."/>
            <person name="Sykes S."/>
            <person name="White J."/>
            <person name="Yandava C."/>
            <person name="Haas B."/>
            <person name="Henn M.R."/>
            <person name="Nusbaum C."/>
            <person name="Birren B."/>
        </authorList>
    </citation>
    <scope>NUCLEOTIDE SEQUENCE [LARGE SCALE GENOMIC DNA]</scope>
</reference>
<dbReference type="InParanoid" id="A0A1S0TXK3"/>
<dbReference type="OrthoDB" id="5819859at2759"/>
<evidence type="ECO:0000256" key="2">
    <source>
        <dbReference type="SAM" id="Phobius"/>
    </source>
</evidence>
<feature type="region of interest" description="Disordered" evidence="1">
    <location>
        <begin position="132"/>
        <end position="167"/>
    </location>
</feature>
<proteinExistence type="predicted"/>